<reference evidence="2 3" key="1">
    <citation type="journal article" date="2024" name="J Genomics">
        <title>Draft genome sequencing and assembly of Favolaschia claudopus CIRM-BRFM 2984 isolated from oak limbs.</title>
        <authorList>
            <person name="Navarro D."/>
            <person name="Drula E."/>
            <person name="Chaduli D."/>
            <person name="Cazenave R."/>
            <person name="Ahrendt S."/>
            <person name="Wang J."/>
            <person name="Lipzen A."/>
            <person name="Daum C."/>
            <person name="Barry K."/>
            <person name="Grigoriev I.V."/>
            <person name="Favel A."/>
            <person name="Rosso M.N."/>
            <person name="Martin F."/>
        </authorList>
    </citation>
    <scope>NUCLEOTIDE SEQUENCE [LARGE SCALE GENOMIC DNA]</scope>
    <source>
        <strain evidence="2 3">CIRM-BRFM 2984</strain>
    </source>
</reference>
<comment type="caution">
    <text evidence="2">The sequence shown here is derived from an EMBL/GenBank/DDBJ whole genome shotgun (WGS) entry which is preliminary data.</text>
</comment>
<feature type="compositionally biased region" description="Basic residues" evidence="1">
    <location>
        <begin position="182"/>
        <end position="195"/>
    </location>
</feature>
<organism evidence="2 3">
    <name type="scientific">Favolaschia claudopus</name>
    <dbReference type="NCBI Taxonomy" id="2862362"/>
    <lineage>
        <taxon>Eukaryota</taxon>
        <taxon>Fungi</taxon>
        <taxon>Dikarya</taxon>
        <taxon>Basidiomycota</taxon>
        <taxon>Agaricomycotina</taxon>
        <taxon>Agaricomycetes</taxon>
        <taxon>Agaricomycetidae</taxon>
        <taxon>Agaricales</taxon>
        <taxon>Marasmiineae</taxon>
        <taxon>Mycenaceae</taxon>
        <taxon>Favolaschia</taxon>
    </lineage>
</organism>
<gene>
    <name evidence="2" type="ORF">R3P38DRAFT_3235267</name>
</gene>
<dbReference type="Proteomes" id="UP001362999">
    <property type="component" value="Unassembled WGS sequence"/>
</dbReference>
<evidence type="ECO:0000313" key="3">
    <source>
        <dbReference type="Proteomes" id="UP001362999"/>
    </source>
</evidence>
<dbReference type="EMBL" id="JAWWNJ010000157">
    <property type="protein sequence ID" value="KAK6980658.1"/>
    <property type="molecule type" value="Genomic_DNA"/>
</dbReference>
<accession>A0AAV9ZEA7</accession>
<feature type="region of interest" description="Disordered" evidence="1">
    <location>
        <begin position="179"/>
        <end position="216"/>
    </location>
</feature>
<evidence type="ECO:0000313" key="2">
    <source>
        <dbReference type="EMBL" id="KAK6980658.1"/>
    </source>
</evidence>
<dbReference type="AlphaFoldDB" id="A0AAV9ZEA7"/>
<sequence>MSRHSRQTSLPLLPHHRLRRLTRTTYRLAPRHHFAASGVSKDTLWPRKAEAMRGLWLERGKDSVEFSREKHDARAAAGVIAHKAGCHRPRRQNFIHAHRSPHTPIPALARSPPPTTYAQNKLKLAAHVSCFLHLTLPELSSRPQLLLFFQHTSYHDALTTPPSSPPTPTDDVHTWLAPEAKIRRKRKRGLPRHPVRTIMASHQRYRRPDPARAKDN</sequence>
<proteinExistence type="predicted"/>
<keyword evidence="3" id="KW-1185">Reference proteome</keyword>
<protein>
    <submittedName>
        <fullName evidence="2">Uncharacterized protein</fullName>
    </submittedName>
</protein>
<feature type="compositionally biased region" description="Basic and acidic residues" evidence="1">
    <location>
        <begin position="206"/>
        <end position="216"/>
    </location>
</feature>
<evidence type="ECO:0000256" key="1">
    <source>
        <dbReference type="SAM" id="MobiDB-lite"/>
    </source>
</evidence>
<name>A0AAV9ZEA7_9AGAR</name>